<evidence type="ECO:0000259" key="7">
    <source>
        <dbReference type="PROSITE" id="PS50112"/>
    </source>
</evidence>
<dbReference type="SUPFAM" id="SSF55785">
    <property type="entry name" value="PYP-like sensor domain (PAS domain)"/>
    <property type="match status" value="2"/>
</dbReference>
<keyword evidence="4" id="KW-0288">FMN</keyword>
<evidence type="ECO:0000313" key="9">
    <source>
        <dbReference type="EMBL" id="KAF2299572.1"/>
    </source>
</evidence>
<comment type="caution">
    <text evidence="9">The sequence shown here is derived from an EMBL/GenBank/DDBJ whole genome shotgun (WGS) entry which is preliminary data.</text>
</comment>
<dbReference type="SMART" id="SM00086">
    <property type="entry name" value="PAC"/>
    <property type="match status" value="2"/>
</dbReference>
<dbReference type="InterPro" id="IPR000014">
    <property type="entry name" value="PAS"/>
</dbReference>
<evidence type="ECO:0000256" key="4">
    <source>
        <dbReference type="ARBA" id="ARBA00022643"/>
    </source>
</evidence>
<dbReference type="InterPro" id="IPR001610">
    <property type="entry name" value="PAC"/>
</dbReference>
<keyword evidence="10" id="KW-1185">Reference proteome</keyword>
<evidence type="ECO:0000256" key="6">
    <source>
        <dbReference type="ARBA" id="ARBA00023170"/>
    </source>
</evidence>
<dbReference type="GO" id="GO:0009881">
    <property type="term" value="F:photoreceptor activity"/>
    <property type="evidence" value="ECO:0007669"/>
    <property type="project" value="UniProtKB-KW"/>
</dbReference>
<dbReference type="NCBIfam" id="TIGR00229">
    <property type="entry name" value="sensory_box"/>
    <property type="match status" value="2"/>
</dbReference>
<dbReference type="CDD" id="cd00130">
    <property type="entry name" value="PAS"/>
    <property type="match status" value="2"/>
</dbReference>
<dbReference type="FunFam" id="3.30.450.20:FF:000153">
    <property type="entry name" value="Protein TWIN LOV 1 isoform D"/>
    <property type="match status" value="1"/>
</dbReference>
<dbReference type="PANTHER" id="PTHR47429">
    <property type="entry name" value="PROTEIN TWIN LOV 1"/>
    <property type="match status" value="1"/>
</dbReference>
<feature type="domain" description="PAS" evidence="7">
    <location>
        <begin position="525"/>
        <end position="571"/>
    </location>
</feature>
<dbReference type="Gene3D" id="3.30.450.20">
    <property type="entry name" value="PAS domain"/>
    <property type="match status" value="2"/>
</dbReference>
<dbReference type="GO" id="GO:0005634">
    <property type="term" value="C:nucleus"/>
    <property type="evidence" value="ECO:0007669"/>
    <property type="project" value="TreeGrafter"/>
</dbReference>
<evidence type="ECO:0008006" key="11">
    <source>
        <dbReference type="Google" id="ProtNLM"/>
    </source>
</evidence>
<dbReference type="Pfam" id="PF13426">
    <property type="entry name" value="PAS_9"/>
    <property type="match status" value="2"/>
</dbReference>
<dbReference type="PROSITE" id="PS50113">
    <property type="entry name" value="PAC"/>
    <property type="match status" value="1"/>
</dbReference>
<dbReference type="EMBL" id="JAAGAX010000011">
    <property type="protein sequence ID" value="KAF2299572.1"/>
    <property type="molecule type" value="Genomic_DNA"/>
</dbReference>
<dbReference type="InterPro" id="IPR035965">
    <property type="entry name" value="PAS-like_dom_sf"/>
</dbReference>
<keyword evidence="3" id="KW-0285">Flavoprotein</keyword>
<dbReference type="InterPro" id="IPR000700">
    <property type="entry name" value="PAS-assoc_C"/>
</dbReference>
<gene>
    <name evidence="9" type="ORF">GH714_038226</name>
</gene>
<evidence type="ECO:0000256" key="5">
    <source>
        <dbReference type="ARBA" id="ARBA00022991"/>
    </source>
</evidence>
<evidence type="ECO:0000256" key="2">
    <source>
        <dbReference type="ARBA" id="ARBA00022606"/>
    </source>
</evidence>
<dbReference type="Proteomes" id="UP000467840">
    <property type="component" value="Chromosome 1"/>
</dbReference>
<keyword evidence="2" id="KW-0716">Sensory transduction</keyword>
<organism evidence="9 10">
    <name type="scientific">Hevea brasiliensis</name>
    <name type="common">Para rubber tree</name>
    <name type="synonym">Siphonia brasiliensis</name>
    <dbReference type="NCBI Taxonomy" id="3981"/>
    <lineage>
        <taxon>Eukaryota</taxon>
        <taxon>Viridiplantae</taxon>
        <taxon>Streptophyta</taxon>
        <taxon>Embryophyta</taxon>
        <taxon>Tracheophyta</taxon>
        <taxon>Spermatophyta</taxon>
        <taxon>Magnoliopsida</taxon>
        <taxon>eudicotyledons</taxon>
        <taxon>Gunneridae</taxon>
        <taxon>Pentapetalae</taxon>
        <taxon>rosids</taxon>
        <taxon>fabids</taxon>
        <taxon>Malpighiales</taxon>
        <taxon>Euphorbiaceae</taxon>
        <taxon>Crotonoideae</taxon>
        <taxon>Micrandreae</taxon>
        <taxon>Hevea</taxon>
    </lineage>
</organism>
<keyword evidence="1" id="KW-0600">Photoreceptor protein</keyword>
<dbReference type="PANTHER" id="PTHR47429:SF2">
    <property type="entry name" value="PROTEIN TWIN LOV 1"/>
    <property type="match status" value="1"/>
</dbReference>
<dbReference type="GO" id="GO:0009637">
    <property type="term" value="P:response to blue light"/>
    <property type="evidence" value="ECO:0007669"/>
    <property type="project" value="UniProtKB-ARBA"/>
</dbReference>
<dbReference type="PROSITE" id="PS50112">
    <property type="entry name" value="PAS"/>
    <property type="match status" value="2"/>
</dbReference>
<feature type="domain" description="PAS" evidence="7">
    <location>
        <begin position="284"/>
        <end position="352"/>
    </location>
</feature>
<name>A0A6A6LDT7_HEVBR</name>
<keyword evidence="5" id="KW-0157">Chromophore</keyword>
<evidence type="ECO:0000256" key="1">
    <source>
        <dbReference type="ARBA" id="ARBA00022543"/>
    </source>
</evidence>
<proteinExistence type="predicted"/>
<protein>
    <recommendedName>
        <fullName evidence="11">LOV domain-containing protein</fullName>
    </recommendedName>
</protein>
<evidence type="ECO:0000256" key="3">
    <source>
        <dbReference type="ARBA" id="ARBA00022630"/>
    </source>
</evidence>
<reference evidence="9 10" key="1">
    <citation type="journal article" date="2020" name="Mol. Plant">
        <title>The Chromosome-Based Rubber Tree Genome Provides New Insights into Spurge Genome Evolution and Rubber Biosynthesis.</title>
        <authorList>
            <person name="Liu J."/>
            <person name="Shi C."/>
            <person name="Shi C.C."/>
            <person name="Li W."/>
            <person name="Zhang Q.J."/>
            <person name="Zhang Y."/>
            <person name="Li K."/>
            <person name="Lu H.F."/>
            <person name="Shi C."/>
            <person name="Zhu S.T."/>
            <person name="Xiao Z.Y."/>
            <person name="Nan H."/>
            <person name="Yue Y."/>
            <person name="Zhu X.G."/>
            <person name="Wu Y."/>
            <person name="Hong X.N."/>
            <person name="Fan G.Y."/>
            <person name="Tong Y."/>
            <person name="Zhang D."/>
            <person name="Mao C.L."/>
            <person name="Liu Y.L."/>
            <person name="Hao S.J."/>
            <person name="Liu W.Q."/>
            <person name="Lv M.Q."/>
            <person name="Zhang H.B."/>
            <person name="Liu Y."/>
            <person name="Hu-Tang G.R."/>
            <person name="Wang J.P."/>
            <person name="Wang J.H."/>
            <person name="Sun Y.H."/>
            <person name="Ni S.B."/>
            <person name="Chen W.B."/>
            <person name="Zhang X.C."/>
            <person name="Jiao Y.N."/>
            <person name="Eichler E.E."/>
            <person name="Li G.H."/>
            <person name="Liu X."/>
            <person name="Gao L.Z."/>
        </authorList>
    </citation>
    <scope>NUCLEOTIDE SEQUENCE [LARGE SCALE GENOMIC DNA]</scope>
    <source>
        <strain evidence="10">cv. GT1</strain>
        <tissue evidence="9">Leaf</tissue>
    </source>
</reference>
<accession>A0A6A6LDT7</accession>
<dbReference type="SMART" id="SM00091">
    <property type="entry name" value="PAS"/>
    <property type="match status" value="2"/>
</dbReference>
<sequence>MSFHVLSETFVNKLRLLESLSRLRGTKGKIIRMSNSNQQTLAVDHRPSDQNPNQSQEWETMARAWLSAFPEAKAVSTTEVEAWIESNRGSLPADLQCMPRADLIDRLLAIQNYMRLPNQATEVTQVDLPHARFQRTDQWLPVYSWLESLDNDEVVKSKDISDWLTENPEGLQKTDKSTSPKVQKIVDAKAPSSLPRNPLNNITKDSDLYLAKQNEALRKYQITHFINLYLFSTLIRYPALAVPHGIGADFQNEDTEFQRGPIQMESHLALIEQSFNSYYSIWAREVLDELPESFTITDACISDHPIVFASSAFLKMSGYSKDEVIGQNGRIFQGPKTNRRSVMEIREAIREERALQISLLNYRKDGTPFWMLFHMSPVFGKEDGRVIHFVAVQVPILRRKRLNGSSLSEEGSGFREIVFGSCRREVCLDSLVDLGRVLALDSDTRGLNIEEPCEASEAEKRKATFAINHILSVLTQYSESTGKLVCGKICKLPGATVISSSLNISLGRIKQSFVLTDPQLSDMPIVYASDAFLKLTGYARGEVLGRNCRFLSGVETDSSVLEKIKESIQAEQACTVRILNYRKNKSTFWNLLHISPVRNATGKIAYYVGVQIEEGCKSQEWHGLNAEMRQLSCVGAVRVAVRSSSIGTGSSK</sequence>
<dbReference type="AlphaFoldDB" id="A0A6A6LDT7"/>
<evidence type="ECO:0000313" key="10">
    <source>
        <dbReference type="Proteomes" id="UP000467840"/>
    </source>
</evidence>
<dbReference type="FunFam" id="3.30.450.20:FF:000080">
    <property type="entry name" value="protein TWIN LOV 1"/>
    <property type="match status" value="1"/>
</dbReference>
<feature type="domain" description="PAC" evidence="8">
    <location>
        <begin position="353"/>
        <end position="408"/>
    </location>
</feature>
<keyword evidence="6" id="KW-0675">Receptor</keyword>
<evidence type="ECO:0000259" key="8">
    <source>
        <dbReference type="PROSITE" id="PS50113"/>
    </source>
</evidence>